<name>A0A6G4LB04_9ENTR</name>
<gene>
    <name evidence="1" type="ORF">G5638_00150</name>
</gene>
<dbReference type="RefSeq" id="WP_006809189.1">
    <property type="nucleotide sequence ID" value="NZ_CAYQIB010000008.1"/>
</dbReference>
<dbReference type="EMBL" id="JAAJSZ010000001">
    <property type="protein sequence ID" value="NGE57570.1"/>
    <property type="molecule type" value="Genomic_DNA"/>
</dbReference>
<proteinExistence type="predicted"/>
<organism evidence="1">
    <name type="scientific">Enterobacter hormaechei</name>
    <dbReference type="NCBI Taxonomy" id="158836"/>
    <lineage>
        <taxon>Bacteria</taxon>
        <taxon>Pseudomonadati</taxon>
        <taxon>Pseudomonadota</taxon>
        <taxon>Gammaproteobacteria</taxon>
        <taxon>Enterobacterales</taxon>
        <taxon>Enterobacteriaceae</taxon>
        <taxon>Enterobacter</taxon>
        <taxon>Enterobacter cloacae complex</taxon>
    </lineage>
</organism>
<sequence length="137" mass="15721">MLENFYFEGFEVISSSFKEINIGEEGFITVNTQDPEVSYEKVDDSNSFKISMLIEAKVRAFSGPRREDPDESDLAFESNAVFTTFFSLSDADAFDEQFVQDNLWYFERFNAIALKLVTENILKHTSLSYLPIPWIAG</sequence>
<comment type="caution">
    <text evidence="1">The sequence shown here is derived from an EMBL/GenBank/DDBJ whole genome shotgun (WGS) entry which is preliminary data.</text>
</comment>
<accession>A0A6G4LB04</accession>
<dbReference type="AlphaFoldDB" id="A0A6G4LB04"/>
<evidence type="ECO:0000313" key="1">
    <source>
        <dbReference type="EMBL" id="NGE57570.1"/>
    </source>
</evidence>
<dbReference type="GeneID" id="93199863"/>
<reference evidence="1" key="1">
    <citation type="submission" date="2020-02" db="EMBL/GenBank/DDBJ databases">
        <title>WGS of Carbapenem-Resistant Entrobacteriaceae.</title>
        <authorList>
            <person name="Tokajian S."/>
            <person name="El Chaar M."/>
            <person name="El Khoury M."/>
        </authorList>
    </citation>
    <scope>NUCLEOTIDE SEQUENCE</scope>
    <source>
        <strain evidence="1">EHM_24</strain>
    </source>
</reference>
<protein>
    <submittedName>
        <fullName evidence="1">Uncharacterized protein</fullName>
    </submittedName>
</protein>